<dbReference type="SUPFAM" id="SSF53254">
    <property type="entry name" value="Phosphoglycerate mutase-like"/>
    <property type="match status" value="1"/>
</dbReference>
<dbReference type="InterPro" id="IPR050645">
    <property type="entry name" value="Histidine_acid_phosphatase"/>
</dbReference>
<comment type="caution">
    <text evidence="4">The sequence shown here is derived from an EMBL/GenBank/DDBJ whole genome shotgun (WGS) entry which is preliminary data.</text>
</comment>
<dbReference type="RefSeq" id="WP_145734793.1">
    <property type="nucleotide sequence ID" value="NZ_VITR01000013.1"/>
</dbReference>
<keyword evidence="2" id="KW-0378">Hydrolase</keyword>
<dbReference type="CDD" id="cd07061">
    <property type="entry name" value="HP_HAP_like"/>
    <property type="match status" value="1"/>
</dbReference>
<dbReference type="GO" id="GO:0050308">
    <property type="term" value="F:sugar-phosphatase activity"/>
    <property type="evidence" value="ECO:0007669"/>
    <property type="project" value="TreeGrafter"/>
</dbReference>
<proteinExistence type="inferred from homology"/>
<dbReference type="EMBL" id="VITR01000013">
    <property type="protein sequence ID" value="TWB38035.1"/>
    <property type="molecule type" value="Genomic_DNA"/>
</dbReference>
<feature type="signal peptide" evidence="3">
    <location>
        <begin position="1"/>
        <end position="20"/>
    </location>
</feature>
<dbReference type="Gene3D" id="3.40.50.1240">
    <property type="entry name" value="Phosphoglycerate mutase-like"/>
    <property type="match status" value="2"/>
</dbReference>
<protein>
    <submittedName>
        <fullName evidence="4">4-phytase/acid phosphatase</fullName>
    </submittedName>
</protein>
<dbReference type="AlphaFoldDB" id="A0A560GVI4"/>
<dbReference type="PROSITE" id="PS00616">
    <property type="entry name" value="HIS_ACID_PHOSPHAT_1"/>
    <property type="match status" value="1"/>
</dbReference>
<dbReference type="PANTHER" id="PTHR11567:SF110">
    <property type="entry name" value="2-PHOSPHOXYLOSE PHOSPHATASE 1"/>
    <property type="match status" value="1"/>
</dbReference>
<dbReference type="Pfam" id="PF00328">
    <property type="entry name" value="His_Phos_2"/>
    <property type="match status" value="1"/>
</dbReference>
<evidence type="ECO:0000256" key="1">
    <source>
        <dbReference type="ARBA" id="ARBA00005375"/>
    </source>
</evidence>
<evidence type="ECO:0000256" key="3">
    <source>
        <dbReference type="SAM" id="SignalP"/>
    </source>
</evidence>
<organism evidence="4 5">
    <name type="scientific">Nitrospirillum amazonense</name>
    <dbReference type="NCBI Taxonomy" id="28077"/>
    <lineage>
        <taxon>Bacteria</taxon>
        <taxon>Pseudomonadati</taxon>
        <taxon>Pseudomonadota</taxon>
        <taxon>Alphaproteobacteria</taxon>
        <taxon>Rhodospirillales</taxon>
        <taxon>Azospirillaceae</taxon>
        <taxon>Nitrospirillum</taxon>
    </lineage>
</organism>
<evidence type="ECO:0000313" key="5">
    <source>
        <dbReference type="Proteomes" id="UP000315751"/>
    </source>
</evidence>
<name>A0A560GVI4_9PROT</name>
<comment type="similarity">
    <text evidence="1">Belongs to the histidine acid phosphatase family.</text>
</comment>
<dbReference type="InterPro" id="IPR000560">
    <property type="entry name" value="His_Pase_clade-2"/>
</dbReference>
<reference evidence="4 5" key="1">
    <citation type="submission" date="2019-06" db="EMBL/GenBank/DDBJ databases">
        <title>Genomic Encyclopedia of Type Strains, Phase IV (KMG-V): Genome sequencing to study the core and pangenomes of soil and plant-associated prokaryotes.</title>
        <authorList>
            <person name="Whitman W."/>
        </authorList>
    </citation>
    <scope>NUCLEOTIDE SEQUENCE [LARGE SCALE GENOMIC DNA]</scope>
    <source>
        <strain evidence="4 5">BR 11622</strain>
    </source>
</reference>
<sequence>MRKGLILGLAVGLVAGSAWAAPTANSATPASHEVLERVVLLSRHGVRSPTKGLAELRRLSDQDWPAWPVDRGILTPHGADAIRQLGLYLGAQYRQRGLLGPDRCPAGGPAGGPAGDQIFVWGDSGDQRTRASAQALAEGLAPGCGLKAQGLAPDSPDVLFDAASGGACPMDAAEATKAVVAANGGDIATVPASIAPALAALVQVVAPKACASGATSGSPTGQACFATGPAKVVDKGGEVKVDGPLARGAMLAESIFLEYVQGMPADQVGWGRAGTPQALAAILPVHDYQADLTRRTPYIASHNGALLARQIVAGVTGGTATAPLAPVPAGAKLVSILGHDTNLSNVAGLLGLDWTLPGQPDKTAPDTTLAFEVSRDTVTGQRYVHVALYYQTLDDLRQAAALTAAHPAGKVDLPLPACGGDRCTVEDFVALVRKAVPAACWH</sequence>
<evidence type="ECO:0000256" key="2">
    <source>
        <dbReference type="ARBA" id="ARBA00022801"/>
    </source>
</evidence>
<evidence type="ECO:0000313" key="4">
    <source>
        <dbReference type="EMBL" id="TWB38035.1"/>
    </source>
</evidence>
<dbReference type="InterPro" id="IPR029033">
    <property type="entry name" value="His_PPase_superfam"/>
</dbReference>
<dbReference type="OrthoDB" id="395886at2"/>
<accession>A0A560GVI4</accession>
<keyword evidence="5" id="KW-1185">Reference proteome</keyword>
<gene>
    <name evidence="4" type="ORF">FBZ90_11326</name>
</gene>
<dbReference type="InterPro" id="IPR033379">
    <property type="entry name" value="Acid_Pase_AS"/>
</dbReference>
<dbReference type="GO" id="GO:0030288">
    <property type="term" value="C:outer membrane-bounded periplasmic space"/>
    <property type="evidence" value="ECO:0007669"/>
    <property type="project" value="TreeGrafter"/>
</dbReference>
<dbReference type="Proteomes" id="UP000315751">
    <property type="component" value="Unassembled WGS sequence"/>
</dbReference>
<keyword evidence="3" id="KW-0732">Signal</keyword>
<feature type="chain" id="PRO_5022087435" evidence="3">
    <location>
        <begin position="21"/>
        <end position="442"/>
    </location>
</feature>
<dbReference type="PANTHER" id="PTHR11567">
    <property type="entry name" value="ACID PHOSPHATASE-RELATED"/>
    <property type="match status" value="1"/>
</dbReference>